<dbReference type="InterPro" id="IPR056942">
    <property type="entry name" value="Phage_H_T_join"/>
</dbReference>
<dbReference type="Proteomes" id="UP000318081">
    <property type="component" value="Chromosome"/>
</dbReference>
<sequence length="127" mass="14381">MTDMLRNGQSWLAQKLKTHASRLVVYQRNDVEAELPATIGRSTYEQDDGEGVITRSQVRDFLIDTSDLLLSAIGSLPRRGDRISETDGDTTFIFEVMSLGGDPPWRYSDPFRLKIRIHTKQIDTIPA</sequence>
<keyword evidence="3" id="KW-1185">Reference proteome</keyword>
<accession>A0ABX5XV64</accession>
<proteinExistence type="predicted"/>
<protein>
    <recommendedName>
        <fullName evidence="1">Phage head-tail joining protein domain-containing protein</fullName>
    </recommendedName>
</protein>
<dbReference type="EMBL" id="CP036432">
    <property type="protein sequence ID" value="QDV85472.1"/>
    <property type="molecule type" value="Genomic_DNA"/>
</dbReference>
<dbReference type="RefSeq" id="WP_145215154.1">
    <property type="nucleotide sequence ID" value="NZ_CP036432.1"/>
</dbReference>
<dbReference type="Pfam" id="PF25138">
    <property type="entry name" value="Phage_H_T_join_3"/>
    <property type="match status" value="1"/>
</dbReference>
<evidence type="ECO:0000313" key="3">
    <source>
        <dbReference type="Proteomes" id="UP000318081"/>
    </source>
</evidence>
<evidence type="ECO:0000313" key="2">
    <source>
        <dbReference type="EMBL" id="QDV85472.1"/>
    </source>
</evidence>
<feature type="domain" description="Phage head-tail joining protein" evidence="1">
    <location>
        <begin position="2"/>
        <end position="124"/>
    </location>
</feature>
<name>A0ABX5XV64_9BACT</name>
<reference evidence="2 3" key="1">
    <citation type="submission" date="2019-02" db="EMBL/GenBank/DDBJ databases">
        <title>Deep-cultivation of Planctomycetes and their phenomic and genomic characterization uncovers novel biology.</title>
        <authorList>
            <person name="Wiegand S."/>
            <person name="Jogler M."/>
            <person name="Boedeker C."/>
            <person name="Pinto D."/>
            <person name="Vollmers J."/>
            <person name="Rivas-Marin E."/>
            <person name="Kohn T."/>
            <person name="Peeters S.H."/>
            <person name="Heuer A."/>
            <person name="Rast P."/>
            <person name="Oberbeckmann S."/>
            <person name="Bunk B."/>
            <person name="Jeske O."/>
            <person name="Meyerdierks A."/>
            <person name="Storesund J.E."/>
            <person name="Kallscheuer N."/>
            <person name="Luecker S."/>
            <person name="Lage O.M."/>
            <person name="Pohl T."/>
            <person name="Merkel B.J."/>
            <person name="Hornburger P."/>
            <person name="Mueller R.-W."/>
            <person name="Bruemmer F."/>
            <person name="Labrenz M."/>
            <person name="Spormann A.M."/>
            <person name="Op den Camp H."/>
            <person name="Overmann J."/>
            <person name="Amann R."/>
            <person name="Jetten M.S.M."/>
            <person name="Mascher T."/>
            <person name="Medema M.H."/>
            <person name="Devos D.P."/>
            <person name="Kaster A.-K."/>
            <person name="Ovreas L."/>
            <person name="Rohde M."/>
            <person name="Galperin M.Y."/>
            <person name="Jogler C."/>
        </authorList>
    </citation>
    <scope>NUCLEOTIDE SEQUENCE [LARGE SCALE GENOMIC DNA]</scope>
    <source>
        <strain evidence="2 3">TBK1r</strain>
    </source>
</reference>
<organism evidence="2 3">
    <name type="scientific">Stieleria magnilauensis</name>
    <dbReference type="NCBI Taxonomy" id="2527963"/>
    <lineage>
        <taxon>Bacteria</taxon>
        <taxon>Pseudomonadati</taxon>
        <taxon>Planctomycetota</taxon>
        <taxon>Planctomycetia</taxon>
        <taxon>Pirellulales</taxon>
        <taxon>Pirellulaceae</taxon>
        <taxon>Stieleria</taxon>
    </lineage>
</organism>
<gene>
    <name evidence="2" type="ORF">TBK1r_44860</name>
</gene>
<evidence type="ECO:0000259" key="1">
    <source>
        <dbReference type="Pfam" id="PF25138"/>
    </source>
</evidence>